<dbReference type="PRINTS" id="PR00081">
    <property type="entry name" value="GDHRDH"/>
</dbReference>
<keyword evidence="4" id="KW-1185">Reference proteome</keyword>
<dbReference type="OrthoDB" id="4449798at2"/>
<organism evidence="3 4">
    <name type="scientific">Gordonia soli NBRC 108243</name>
    <dbReference type="NCBI Taxonomy" id="1223545"/>
    <lineage>
        <taxon>Bacteria</taxon>
        <taxon>Bacillati</taxon>
        <taxon>Actinomycetota</taxon>
        <taxon>Actinomycetes</taxon>
        <taxon>Mycobacteriales</taxon>
        <taxon>Gordoniaceae</taxon>
        <taxon>Gordonia</taxon>
    </lineage>
</organism>
<protein>
    <submittedName>
        <fullName evidence="3">Putative oxidoreductase</fullName>
    </submittedName>
</protein>
<evidence type="ECO:0000256" key="1">
    <source>
        <dbReference type="ARBA" id="ARBA00006484"/>
    </source>
</evidence>
<dbReference type="Gene3D" id="3.40.50.720">
    <property type="entry name" value="NAD(P)-binding Rossmann-like Domain"/>
    <property type="match status" value="1"/>
</dbReference>
<comment type="caution">
    <text evidence="3">The sequence shown here is derived from an EMBL/GenBank/DDBJ whole genome shotgun (WGS) entry which is preliminary data.</text>
</comment>
<dbReference type="PANTHER" id="PTHR24320">
    <property type="entry name" value="RETINOL DEHYDROGENASE"/>
    <property type="match status" value="1"/>
</dbReference>
<dbReference type="SUPFAM" id="SSF51735">
    <property type="entry name" value="NAD(P)-binding Rossmann-fold domains"/>
    <property type="match status" value="1"/>
</dbReference>
<dbReference type="RefSeq" id="WP_007618704.1">
    <property type="nucleotide sequence ID" value="NZ_BANX01000008.1"/>
</dbReference>
<dbReference type="GO" id="GO:0016491">
    <property type="term" value="F:oxidoreductase activity"/>
    <property type="evidence" value="ECO:0007669"/>
    <property type="project" value="UniProtKB-KW"/>
</dbReference>
<dbReference type="eggNOG" id="COG1028">
    <property type="taxonomic scope" value="Bacteria"/>
</dbReference>
<dbReference type="Proteomes" id="UP000011666">
    <property type="component" value="Unassembled WGS sequence"/>
</dbReference>
<evidence type="ECO:0000256" key="2">
    <source>
        <dbReference type="ARBA" id="ARBA00023002"/>
    </source>
</evidence>
<dbReference type="InterPro" id="IPR036291">
    <property type="entry name" value="NAD(P)-bd_dom_sf"/>
</dbReference>
<evidence type="ECO:0000313" key="4">
    <source>
        <dbReference type="Proteomes" id="UP000011666"/>
    </source>
</evidence>
<name>M0QGA1_9ACTN</name>
<proteinExistence type="inferred from homology"/>
<dbReference type="AlphaFoldDB" id="M0QGA1"/>
<dbReference type="NCBIfam" id="NF004846">
    <property type="entry name" value="PRK06197.1"/>
    <property type="match status" value="1"/>
</dbReference>
<accession>M0QGA1</accession>
<dbReference type="Pfam" id="PF00106">
    <property type="entry name" value="adh_short"/>
    <property type="match status" value="1"/>
</dbReference>
<evidence type="ECO:0000313" key="3">
    <source>
        <dbReference type="EMBL" id="GAC67474.1"/>
    </source>
</evidence>
<dbReference type="InterPro" id="IPR002347">
    <property type="entry name" value="SDR_fam"/>
</dbReference>
<dbReference type="STRING" id="1223545.GS4_08_00580"/>
<gene>
    <name evidence="3" type="ORF">GS4_08_00580</name>
</gene>
<comment type="similarity">
    <text evidence="1">Belongs to the short-chain dehydrogenases/reductases (SDR) family.</text>
</comment>
<dbReference type="PANTHER" id="PTHR24320:SF148">
    <property type="entry name" value="NAD(P)-BINDING ROSSMANN-FOLD SUPERFAMILY PROTEIN"/>
    <property type="match status" value="1"/>
</dbReference>
<sequence>MAAPGWTLTDAPAQHGRTAVVTGANTGLGLETAHGLARLGASVVLACRNVDAAKTAREQILADLPEAQIDIVELDLSSLESVRTAADELNGRDGTIDLVVANAGVMASRHTLTADGFELDFGTNFLGHHAFIGLLMPRVLDVAGRVVTVGSTAGRAGVIDFDDLPFEHRFSGARAYSRAKFAQMVFAVELQRRLEAAGASALSVAAHPGATRTGVMREQTPFLRWAFTSPRMRWLLDLFVMDVADGALPTLRAATDPDVLGGEYFGPSGPLQFTGSPRRVDVSDKVLDPQLGQRLWTTAEELTRVVYPFGSRG</sequence>
<dbReference type="EMBL" id="BANX01000008">
    <property type="protein sequence ID" value="GAC67474.1"/>
    <property type="molecule type" value="Genomic_DNA"/>
</dbReference>
<reference evidence="3 4" key="1">
    <citation type="submission" date="2013-01" db="EMBL/GenBank/DDBJ databases">
        <title>Whole genome shotgun sequence of Gordonia soli NBRC 108243.</title>
        <authorList>
            <person name="Isaki-Nakamura S."/>
            <person name="Hosoyama A."/>
            <person name="Tsuchikane K."/>
            <person name="Ando Y."/>
            <person name="Baba S."/>
            <person name="Ohji S."/>
            <person name="Hamada M."/>
            <person name="Tamura T."/>
            <person name="Yamazoe A."/>
            <person name="Yamazaki S."/>
            <person name="Fujita N."/>
        </authorList>
    </citation>
    <scope>NUCLEOTIDE SEQUENCE [LARGE SCALE GENOMIC DNA]</scope>
    <source>
        <strain evidence="3 4">NBRC 108243</strain>
    </source>
</reference>
<keyword evidence="2" id="KW-0560">Oxidoreductase</keyword>